<dbReference type="EMBL" id="QXHD01000004">
    <property type="protein sequence ID" value="NEZ60725.1"/>
    <property type="molecule type" value="Genomic_DNA"/>
</dbReference>
<proteinExistence type="predicted"/>
<dbReference type="PANTHER" id="PTHR21621">
    <property type="entry name" value="RIBOSOMAL PROTEIN S6 MODIFICATION PROTEIN"/>
    <property type="match status" value="1"/>
</dbReference>
<dbReference type="GO" id="GO:0018169">
    <property type="term" value="F:ribosomal S6-glutamic acid ligase activity"/>
    <property type="evidence" value="ECO:0007669"/>
    <property type="project" value="TreeGrafter"/>
</dbReference>
<name>A0A6M0RWY4_9CYAN</name>
<gene>
    <name evidence="1" type="ORF">DXZ20_34810</name>
</gene>
<dbReference type="SUPFAM" id="SSF56059">
    <property type="entry name" value="Glutathione synthetase ATP-binding domain-like"/>
    <property type="match status" value="1"/>
</dbReference>
<evidence type="ECO:0008006" key="3">
    <source>
        <dbReference type="Google" id="ProtNLM"/>
    </source>
</evidence>
<reference evidence="1 2" key="1">
    <citation type="journal article" date="2020" name="Microb. Ecol.">
        <title>Ecogenomics of the Marine Benthic Filamentous Cyanobacterium Adonisia.</title>
        <authorList>
            <person name="Walter J.M."/>
            <person name="Coutinho F.H."/>
            <person name="Leomil L."/>
            <person name="Hargreaves P.I."/>
            <person name="Campeao M.E."/>
            <person name="Vieira V.V."/>
            <person name="Silva B.S."/>
            <person name="Fistarol G.O."/>
            <person name="Salomon P.S."/>
            <person name="Sawabe T."/>
            <person name="Mino S."/>
            <person name="Hosokawa M."/>
            <person name="Miyashita H."/>
            <person name="Maruyama F."/>
            <person name="van Verk M.C."/>
            <person name="Dutilh B.E."/>
            <person name="Thompson C.C."/>
            <person name="Thompson F.L."/>
        </authorList>
    </citation>
    <scope>NUCLEOTIDE SEQUENCE [LARGE SCALE GENOMIC DNA]</scope>
    <source>
        <strain evidence="1 2">CCMR0081</strain>
    </source>
</reference>
<comment type="caution">
    <text evidence="1">The sequence shown here is derived from an EMBL/GenBank/DDBJ whole genome shotgun (WGS) entry which is preliminary data.</text>
</comment>
<dbReference type="PANTHER" id="PTHR21621:SF0">
    <property type="entry name" value="BETA-CITRYLGLUTAMATE SYNTHASE B-RELATED"/>
    <property type="match status" value="1"/>
</dbReference>
<dbReference type="Pfam" id="PF14398">
    <property type="entry name" value="ATPgrasp_YheCD"/>
    <property type="match status" value="1"/>
</dbReference>
<keyword evidence="2" id="KW-1185">Reference proteome</keyword>
<sequence>MTNSQLDMINFVLIANPQSRRVDLFQQALRGCGLSMAQLVSYEELLAEKDSLTDWDGSNAWFRFEAPERNFVVDRGFVATGAVVDDSGDHQRISATAAYQLPEDKGRILYPRQWYLGWRHCLQSWAQPLQGQVMNHPDNIVSMFDKIRCQRILENADIPIPCSLVRKEPIQNYDQLKERMAQQGCRRVFIKLAHGSSASGVVAYDYRGENERAITTVERTMEQGKLRFYNSRKVYQYRNLQHIAEIINFLAKETIQVEAWMPKARIDGREFDLRVVVIGGEAKHVVVRVGKSPMTNLHLGSDRKSITDLPSALTADNWATMMHTCEQAAACFPKSLYCGIDLLIAPNFKDHYVLEVNAFGDLLRGITWQGQDTYTTEIKTLLQQHQGLPYVHASSTHQTER</sequence>
<dbReference type="RefSeq" id="WP_163703088.1">
    <property type="nucleotide sequence ID" value="NZ_QXHD01000004.1"/>
</dbReference>
<dbReference type="InterPro" id="IPR047778">
    <property type="entry name" value="STM4014-like"/>
</dbReference>
<dbReference type="GO" id="GO:0009432">
    <property type="term" value="P:SOS response"/>
    <property type="evidence" value="ECO:0007669"/>
    <property type="project" value="TreeGrafter"/>
</dbReference>
<evidence type="ECO:0000313" key="1">
    <source>
        <dbReference type="EMBL" id="NEZ60725.1"/>
    </source>
</evidence>
<accession>A0A6M0RWY4</accession>
<protein>
    <recommendedName>
        <fullName evidence="3">ATP-grasp domain-containing protein</fullName>
    </recommendedName>
</protein>
<dbReference type="Proteomes" id="UP000481033">
    <property type="component" value="Unassembled WGS sequence"/>
</dbReference>
<organism evidence="1 2">
    <name type="scientific">Adonisia turfae CCMR0081</name>
    <dbReference type="NCBI Taxonomy" id="2292702"/>
    <lineage>
        <taxon>Bacteria</taxon>
        <taxon>Bacillati</taxon>
        <taxon>Cyanobacteriota</taxon>
        <taxon>Adonisia</taxon>
        <taxon>Adonisia turfae</taxon>
    </lineage>
</organism>
<dbReference type="NCBIfam" id="NF038074">
    <property type="entry name" value="fam_STM4014"/>
    <property type="match status" value="1"/>
</dbReference>
<dbReference type="GO" id="GO:0005737">
    <property type="term" value="C:cytoplasm"/>
    <property type="evidence" value="ECO:0007669"/>
    <property type="project" value="TreeGrafter"/>
</dbReference>
<dbReference type="Gene3D" id="3.30.470.20">
    <property type="entry name" value="ATP-grasp fold, B domain"/>
    <property type="match status" value="1"/>
</dbReference>
<dbReference type="InterPro" id="IPR026838">
    <property type="entry name" value="YheC/D"/>
</dbReference>
<evidence type="ECO:0000313" key="2">
    <source>
        <dbReference type="Proteomes" id="UP000481033"/>
    </source>
</evidence>
<dbReference type="AlphaFoldDB" id="A0A6M0RWY4"/>